<name>A0A3L7IT47_9MICO</name>
<sequence>MSSAVMSSSHVVPTGWLVGPVVGSAEGDVVGSLVELELGLGVELADADGAGSGEHPARSTVPTDAATISARERDERGKESKEAMDVSLWGIEERYQARHAPKLMLLRARRSGSAGEYLPIESNP</sequence>
<reference evidence="2 3" key="1">
    <citation type="submission" date="2018-10" db="EMBL/GenBank/DDBJ databases">
        <authorList>
            <person name="Li J."/>
        </authorList>
    </citation>
    <scope>NUCLEOTIDE SEQUENCE [LARGE SCALE GENOMIC DNA]</scope>
    <source>
        <strain evidence="2 3">ZD1-4</strain>
    </source>
</reference>
<organism evidence="2 3">
    <name type="scientific">Mycetocola zhadangensis</name>
    <dbReference type="NCBI Taxonomy" id="1164595"/>
    <lineage>
        <taxon>Bacteria</taxon>
        <taxon>Bacillati</taxon>
        <taxon>Actinomycetota</taxon>
        <taxon>Actinomycetes</taxon>
        <taxon>Micrococcales</taxon>
        <taxon>Microbacteriaceae</taxon>
        <taxon>Mycetocola</taxon>
    </lineage>
</organism>
<dbReference type="EMBL" id="RCWJ01000004">
    <property type="protein sequence ID" value="RLQ81428.1"/>
    <property type="molecule type" value="Genomic_DNA"/>
</dbReference>
<protein>
    <submittedName>
        <fullName evidence="2">Uncharacterized protein</fullName>
    </submittedName>
</protein>
<proteinExistence type="predicted"/>
<evidence type="ECO:0000313" key="2">
    <source>
        <dbReference type="EMBL" id="RLQ81428.1"/>
    </source>
</evidence>
<comment type="caution">
    <text evidence="2">The sequence shown here is derived from an EMBL/GenBank/DDBJ whole genome shotgun (WGS) entry which is preliminary data.</text>
</comment>
<evidence type="ECO:0000256" key="1">
    <source>
        <dbReference type="SAM" id="MobiDB-lite"/>
    </source>
</evidence>
<feature type="region of interest" description="Disordered" evidence="1">
    <location>
        <begin position="46"/>
        <end position="83"/>
    </location>
</feature>
<gene>
    <name evidence="2" type="ORF">D9V28_13815</name>
</gene>
<dbReference type="Proteomes" id="UP000282460">
    <property type="component" value="Unassembled WGS sequence"/>
</dbReference>
<feature type="compositionally biased region" description="Basic and acidic residues" evidence="1">
    <location>
        <begin position="70"/>
        <end position="83"/>
    </location>
</feature>
<keyword evidence="3" id="KW-1185">Reference proteome</keyword>
<accession>A0A3L7IT47</accession>
<evidence type="ECO:0000313" key="3">
    <source>
        <dbReference type="Proteomes" id="UP000282460"/>
    </source>
</evidence>
<dbReference type="AlphaFoldDB" id="A0A3L7IT47"/>